<reference evidence="8" key="1">
    <citation type="submission" date="2020-10" db="EMBL/GenBank/DDBJ databases">
        <authorList>
            <person name="Gilroy R."/>
        </authorList>
    </citation>
    <scope>NUCLEOTIDE SEQUENCE</scope>
    <source>
        <strain evidence="8">20514</strain>
    </source>
</reference>
<evidence type="ECO:0000256" key="2">
    <source>
        <dbReference type="ARBA" id="ARBA00022603"/>
    </source>
</evidence>
<dbReference type="Gene3D" id="3.30.70.1170">
    <property type="entry name" value="Sun protein, domain 3"/>
    <property type="match status" value="1"/>
</dbReference>
<keyword evidence="4 6" id="KW-0949">S-adenosyl-L-methionine</keyword>
<dbReference type="InterPro" id="IPR031341">
    <property type="entry name" value="Methyltr_RsmF_N"/>
</dbReference>
<feature type="domain" description="SAM-dependent MTase RsmB/NOP-type" evidence="7">
    <location>
        <begin position="1"/>
        <end position="299"/>
    </location>
</feature>
<dbReference type="Pfam" id="PF13636">
    <property type="entry name" value="Methyltranf_PUA"/>
    <property type="match status" value="1"/>
</dbReference>
<dbReference type="GO" id="GO:0008173">
    <property type="term" value="F:RNA methyltransferase activity"/>
    <property type="evidence" value="ECO:0007669"/>
    <property type="project" value="InterPro"/>
</dbReference>
<accession>A0A9D9EIQ6</accession>
<dbReference type="InterPro" id="IPR027391">
    <property type="entry name" value="Nol1_Nop2_Fmu_2"/>
</dbReference>
<dbReference type="Pfam" id="PF01189">
    <property type="entry name" value="Methyltr_RsmB-F"/>
    <property type="match status" value="1"/>
</dbReference>
<dbReference type="Pfam" id="PF17125">
    <property type="entry name" value="Methyltr_RsmF_N"/>
    <property type="match status" value="1"/>
</dbReference>
<dbReference type="InterPro" id="IPR049560">
    <property type="entry name" value="MeTrfase_RsmB-F_NOP2_cat"/>
</dbReference>
<keyword evidence="5 6" id="KW-0694">RNA-binding</keyword>
<sequence length="454" mass="48865">MVSANDVFVRYLAEAVGAGRVPAVLGALDRDPSVSVRLNPYKRHPDFPGSRPVPWSRYGLMLAGRPVFTLDPFFHGGCYYVQDSSSMFVGYMLRQVLETLAPASPVRVLDLCASPGGKTTDAAASLREASGGNFILVSNEVIRSRVPALAENAALWGDPAVTVTNADPAEFGAGLEGFFDVILADVPCSGEGMFRKDADAVSQWSAANVEHCAARQRRILSDVWPALAGGGVLIYSTCTFNIYENDGNVAWAARNLGAEVLYPGRETIPEGVIPTEYGFSLVPGFVEGEGQYCAVLRKTSPQARKVPGGTRPGRKDGHGSLLAELFGIPVRPVVRGDLLKAVPENIADETAFVAEKVKVVSSGCAAGTLKGKDFIPDADLALDICLREDAFRRVDVDRRTALSFLHRDAIVLDDREKGYALICHGGVPLGFVKNLGNRCNSLHPMERRIRMSID</sequence>
<organism evidence="8 9">
    <name type="scientific">Candidatus Cryptobacteroides merdigallinarum</name>
    <dbReference type="NCBI Taxonomy" id="2840770"/>
    <lineage>
        <taxon>Bacteria</taxon>
        <taxon>Pseudomonadati</taxon>
        <taxon>Bacteroidota</taxon>
        <taxon>Bacteroidia</taxon>
        <taxon>Bacteroidales</taxon>
        <taxon>Candidatus Cryptobacteroides</taxon>
    </lineage>
</organism>
<dbReference type="InterPro" id="IPR023267">
    <property type="entry name" value="RCMT"/>
</dbReference>
<dbReference type="PANTHER" id="PTHR22807">
    <property type="entry name" value="NOP2 YEAST -RELATED NOL1/NOP2/FMU SUN DOMAIN-CONTAINING"/>
    <property type="match status" value="1"/>
</dbReference>
<dbReference type="InterPro" id="IPR029063">
    <property type="entry name" value="SAM-dependent_MTases_sf"/>
</dbReference>
<reference evidence="8" key="2">
    <citation type="journal article" date="2021" name="PeerJ">
        <title>Extensive microbial diversity within the chicken gut microbiome revealed by metagenomics and culture.</title>
        <authorList>
            <person name="Gilroy R."/>
            <person name="Ravi A."/>
            <person name="Getino M."/>
            <person name="Pursley I."/>
            <person name="Horton D.L."/>
            <person name="Alikhan N.F."/>
            <person name="Baker D."/>
            <person name="Gharbi K."/>
            <person name="Hall N."/>
            <person name="Watson M."/>
            <person name="Adriaenssens E.M."/>
            <person name="Foster-Nyarko E."/>
            <person name="Jarju S."/>
            <person name="Secka A."/>
            <person name="Antonio M."/>
            <person name="Oren A."/>
            <person name="Chaudhuri R.R."/>
            <person name="La Ragione R."/>
            <person name="Hildebrand F."/>
            <person name="Pallen M.J."/>
        </authorList>
    </citation>
    <scope>NUCLEOTIDE SEQUENCE</scope>
    <source>
        <strain evidence="8">20514</strain>
    </source>
</reference>
<comment type="caution">
    <text evidence="6">Lacks conserved residue(s) required for the propagation of feature annotation.</text>
</comment>
<feature type="binding site" evidence="6">
    <location>
        <position position="185"/>
    </location>
    <ligand>
        <name>S-adenosyl-L-methionine</name>
        <dbReference type="ChEBI" id="CHEBI:59789"/>
    </ligand>
</feature>
<comment type="caution">
    <text evidence="8">The sequence shown here is derived from an EMBL/GenBank/DDBJ whole genome shotgun (WGS) entry which is preliminary data.</text>
</comment>
<comment type="similarity">
    <text evidence="6">Belongs to the class I-like SAM-binding methyltransferase superfamily. RsmB/NOP family.</text>
</comment>
<evidence type="ECO:0000256" key="4">
    <source>
        <dbReference type="ARBA" id="ARBA00022691"/>
    </source>
</evidence>
<dbReference type="PRINTS" id="PR02008">
    <property type="entry name" value="RCMTFAMILY"/>
</dbReference>
<keyword evidence="1" id="KW-0963">Cytoplasm</keyword>
<feature type="active site" description="Nucleophile" evidence="6">
    <location>
        <position position="238"/>
    </location>
</feature>
<keyword evidence="3 6" id="KW-0808">Transferase</keyword>
<dbReference type="PANTHER" id="PTHR22807:SF30">
    <property type="entry name" value="28S RRNA (CYTOSINE(4447)-C(5))-METHYLTRANSFERASE-RELATED"/>
    <property type="match status" value="1"/>
</dbReference>
<dbReference type="InterPro" id="IPR001678">
    <property type="entry name" value="MeTrfase_RsmB-F_NOP2_dom"/>
</dbReference>
<dbReference type="Gene3D" id="3.40.50.150">
    <property type="entry name" value="Vaccinia Virus protein VP39"/>
    <property type="match status" value="1"/>
</dbReference>
<evidence type="ECO:0000256" key="3">
    <source>
        <dbReference type="ARBA" id="ARBA00022679"/>
    </source>
</evidence>
<evidence type="ECO:0000259" key="7">
    <source>
        <dbReference type="PROSITE" id="PS51686"/>
    </source>
</evidence>
<dbReference type="PROSITE" id="PS51686">
    <property type="entry name" value="SAM_MT_RSMB_NOP"/>
    <property type="match status" value="1"/>
</dbReference>
<evidence type="ECO:0000256" key="6">
    <source>
        <dbReference type="PROSITE-ProRule" id="PRU01023"/>
    </source>
</evidence>
<evidence type="ECO:0000313" key="8">
    <source>
        <dbReference type="EMBL" id="MBO8448851.1"/>
    </source>
</evidence>
<dbReference type="AlphaFoldDB" id="A0A9D9EIQ6"/>
<dbReference type="CDD" id="cd02440">
    <property type="entry name" value="AdoMet_MTases"/>
    <property type="match status" value="1"/>
</dbReference>
<keyword evidence="2 6" id="KW-0489">Methyltransferase</keyword>
<dbReference type="GO" id="GO:0003723">
    <property type="term" value="F:RNA binding"/>
    <property type="evidence" value="ECO:0007669"/>
    <property type="project" value="UniProtKB-UniRule"/>
</dbReference>
<dbReference type="GO" id="GO:0001510">
    <property type="term" value="P:RNA methylation"/>
    <property type="evidence" value="ECO:0007669"/>
    <property type="project" value="InterPro"/>
</dbReference>
<evidence type="ECO:0000256" key="1">
    <source>
        <dbReference type="ARBA" id="ARBA00022490"/>
    </source>
</evidence>
<gene>
    <name evidence="8" type="ORF">IAC29_06230</name>
</gene>
<evidence type="ECO:0000256" key="5">
    <source>
        <dbReference type="ARBA" id="ARBA00022884"/>
    </source>
</evidence>
<feature type="binding site" evidence="6">
    <location>
        <position position="167"/>
    </location>
    <ligand>
        <name>S-adenosyl-L-methionine</name>
        <dbReference type="ChEBI" id="CHEBI:59789"/>
    </ligand>
</feature>
<name>A0A9D9EIQ6_9BACT</name>
<protein>
    <submittedName>
        <fullName evidence="8">rRNA cytosine-C5-methyltransferase</fullName>
    </submittedName>
</protein>
<dbReference type="Proteomes" id="UP000810252">
    <property type="component" value="Unassembled WGS sequence"/>
</dbReference>
<dbReference type="EMBL" id="JADIMQ010000088">
    <property type="protein sequence ID" value="MBO8448851.1"/>
    <property type="molecule type" value="Genomic_DNA"/>
</dbReference>
<dbReference type="SUPFAM" id="SSF53335">
    <property type="entry name" value="S-adenosyl-L-methionine-dependent methyltransferases"/>
    <property type="match status" value="1"/>
</dbReference>
<proteinExistence type="inferred from homology"/>
<feature type="binding site" evidence="6">
    <location>
        <position position="140"/>
    </location>
    <ligand>
        <name>S-adenosyl-L-methionine</name>
        <dbReference type="ChEBI" id="CHEBI:59789"/>
    </ligand>
</feature>
<evidence type="ECO:0000313" key="9">
    <source>
        <dbReference type="Proteomes" id="UP000810252"/>
    </source>
</evidence>
<dbReference type="Gene3D" id="2.30.130.60">
    <property type="match status" value="1"/>
</dbReference>